<protein>
    <submittedName>
        <fullName evidence="1">Uncharacterized protein</fullName>
    </submittedName>
</protein>
<name>A0A1B0ADS0_GLOPL</name>
<evidence type="ECO:0000313" key="1">
    <source>
        <dbReference type="EnsemblMetazoa" id="GPAI042461-PA"/>
    </source>
</evidence>
<dbReference type="Proteomes" id="UP000092445">
    <property type="component" value="Unassembled WGS sequence"/>
</dbReference>
<reference evidence="1" key="2">
    <citation type="submission" date="2020-05" db="UniProtKB">
        <authorList>
            <consortium name="EnsemblMetazoa"/>
        </authorList>
    </citation>
    <scope>IDENTIFICATION</scope>
    <source>
        <strain evidence="1">IAEA</strain>
    </source>
</reference>
<organism evidence="1 2">
    <name type="scientific">Glossina pallidipes</name>
    <name type="common">Tsetse fly</name>
    <dbReference type="NCBI Taxonomy" id="7398"/>
    <lineage>
        <taxon>Eukaryota</taxon>
        <taxon>Metazoa</taxon>
        <taxon>Ecdysozoa</taxon>
        <taxon>Arthropoda</taxon>
        <taxon>Hexapoda</taxon>
        <taxon>Insecta</taxon>
        <taxon>Pterygota</taxon>
        <taxon>Neoptera</taxon>
        <taxon>Endopterygota</taxon>
        <taxon>Diptera</taxon>
        <taxon>Brachycera</taxon>
        <taxon>Muscomorpha</taxon>
        <taxon>Hippoboscoidea</taxon>
        <taxon>Glossinidae</taxon>
        <taxon>Glossina</taxon>
    </lineage>
</organism>
<dbReference type="VEuPathDB" id="VectorBase:GPAI042461"/>
<evidence type="ECO:0000313" key="2">
    <source>
        <dbReference type="Proteomes" id="UP000092445"/>
    </source>
</evidence>
<dbReference type="AlphaFoldDB" id="A0A1B0ADS0"/>
<dbReference type="EnsemblMetazoa" id="GPAI042461-RA">
    <property type="protein sequence ID" value="GPAI042461-PA"/>
    <property type="gene ID" value="GPAI042461"/>
</dbReference>
<proteinExistence type="predicted"/>
<accession>A0A1B0ADS0</accession>
<reference evidence="2" key="1">
    <citation type="submission" date="2014-03" db="EMBL/GenBank/DDBJ databases">
        <authorList>
            <person name="Aksoy S."/>
            <person name="Warren W."/>
            <person name="Wilson R.K."/>
        </authorList>
    </citation>
    <scope>NUCLEOTIDE SEQUENCE [LARGE SCALE GENOMIC DNA]</scope>
    <source>
        <strain evidence="2">IAEA</strain>
    </source>
</reference>
<keyword evidence="2" id="KW-1185">Reference proteome</keyword>
<sequence>MNVIEAKRKDLTSCLVFPAIDEHNSLDIIRDSITITTTPTVITATSFALKAETNTAVVKAIATVSATATATAASASAAVAFYPFLHPLESTLIEIYHGKDSKCNANDSIQFSQQVY</sequence>